<sequence>MSNGLAEGLRVMFMFGHVMTMVYAGITMTACHHAIFRYEQMRSGLLLRSAQATMMAILAHWISGLLVLAFDTGFSWQLIARQPLLLSKITVMGILTLKTVVFYKFALPRLVGIKRDVRGSQGPIAMLGVMSVSSWVYLVFLGVAKPLLGLGYGGFMALYGGVMLLAAGFAWRVVGPRIRWAHQHAKTIIGYTM</sequence>
<keyword evidence="1" id="KW-0472">Membrane</keyword>
<feature type="transmembrane region" description="Helical" evidence="1">
    <location>
        <begin position="85"/>
        <end position="103"/>
    </location>
</feature>
<feature type="transmembrane region" description="Helical" evidence="1">
    <location>
        <begin position="124"/>
        <end position="144"/>
    </location>
</feature>
<keyword evidence="1" id="KW-0812">Transmembrane</keyword>
<evidence type="ECO:0000313" key="2">
    <source>
        <dbReference type="EMBL" id="MDK2122558.1"/>
    </source>
</evidence>
<proteinExistence type="predicted"/>
<dbReference type="Proteomes" id="UP001172778">
    <property type="component" value="Unassembled WGS sequence"/>
</dbReference>
<feature type="transmembrane region" description="Helical" evidence="1">
    <location>
        <begin position="57"/>
        <end position="79"/>
    </location>
</feature>
<protein>
    <submittedName>
        <fullName evidence="2">Uncharacterized protein</fullName>
    </submittedName>
</protein>
<comment type="caution">
    <text evidence="2">The sequence shown here is derived from an EMBL/GenBank/DDBJ whole genome shotgun (WGS) entry which is preliminary data.</text>
</comment>
<organism evidence="2 3">
    <name type="scientific">Parachitinimonas caeni</name>
    <dbReference type="NCBI Taxonomy" id="3031301"/>
    <lineage>
        <taxon>Bacteria</taxon>
        <taxon>Pseudomonadati</taxon>
        <taxon>Pseudomonadota</taxon>
        <taxon>Betaproteobacteria</taxon>
        <taxon>Neisseriales</taxon>
        <taxon>Chitinibacteraceae</taxon>
        <taxon>Parachitinimonas</taxon>
    </lineage>
</organism>
<evidence type="ECO:0000313" key="3">
    <source>
        <dbReference type="Proteomes" id="UP001172778"/>
    </source>
</evidence>
<feature type="transmembrane region" description="Helical" evidence="1">
    <location>
        <begin position="150"/>
        <end position="174"/>
    </location>
</feature>
<name>A0ABT7DTZ0_9NEIS</name>
<keyword evidence="3" id="KW-1185">Reference proteome</keyword>
<dbReference type="EMBL" id="JARRAF010000001">
    <property type="protein sequence ID" value="MDK2122558.1"/>
    <property type="molecule type" value="Genomic_DNA"/>
</dbReference>
<gene>
    <name evidence="2" type="ORF">PZA18_00680</name>
</gene>
<dbReference type="RefSeq" id="WP_284098841.1">
    <property type="nucleotide sequence ID" value="NZ_JARRAF010000001.1"/>
</dbReference>
<feature type="transmembrane region" description="Helical" evidence="1">
    <location>
        <begin position="12"/>
        <end position="36"/>
    </location>
</feature>
<reference evidence="2" key="1">
    <citation type="submission" date="2023-03" db="EMBL/GenBank/DDBJ databases">
        <title>Chitinimonas shenzhenensis gen. nov., sp. nov., a novel member of family Burkholderiaceae isolated from activated sludge collected in Shen Zhen, China.</title>
        <authorList>
            <person name="Wang X."/>
        </authorList>
    </citation>
    <scope>NUCLEOTIDE SEQUENCE</scope>
    <source>
        <strain evidence="2">DQS-5</strain>
    </source>
</reference>
<evidence type="ECO:0000256" key="1">
    <source>
        <dbReference type="SAM" id="Phobius"/>
    </source>
</evidence>
<accession>A0ABT7DTZ0</accession>
<keyword evidence="1" id="KW-1133">Transmembrane helix</keyword>